<comment type="caution">
    <text evidence="1">The sequence shown here is derived from an EMBL/GenBank/DDBJ whole genome shotgun (WGS) entry which is preliminary data.</text>
</comment>
<organism evidence="1 2">
    <name type="scientific">Amycolatopsis rifamycinica</name>
    <dbReference type="NCBI Taxonomy" id="287986"/>
    <lineage>
        <taxon>Bacteria</taxon>
        <taxon>Bacillati</taxon>
        <taxon>Actinomycetota</taxon>
        <taxon>Actinomycetes</taxon>
        <taxon>Pseudonocardiales</taxon>
        <taxon>Pseudonocardiaceae</taxon>
        <taxon>Amycolatopsis</taxon>
    </lineage>
</organism>
<proteinExistence type="predicted"/>
<sequence>MNTFVTPEPITATLTTAGARVRVAASERTDTVVRVEPVDHASQADVKVAERTEVGFTDGTLSVKTTKSGAKTGSVAITIELPAGSGLVVHTAWTDVHAEGPLGDCELNLASGRVRLGRVAALRAGLAAGDVEIGHVAGSAVVEGGAAGLRIGEIEGVFRYEGSTGPVRIGHARSDVEFGSASGRFDVERADGDVVAKAGNCPLRIGRVTGGRVELTNAAGGIDIGVGEGVAAAVDAESTKGAVRNTLPDTPGAAVKIHARTRLGDIVVHPAA</sequence>
<dbReference type="OrthoDB" id="3252095at2"/>
<dbReference type="eggNOG" id="COG3595">
    <property type="taxonomic scope" value="Bacteria"/>
</dbReference>
<dbReference type="EMBL" id="JMQI01000055">
    <property type="protein sequence ID" value="KDN19239.1"/>
    <property type="molecule type" value="Genomic_DNA"/>
</dbReference>
<dbReference type="AlphaFoldDB" id="A0A066U554"/>
<gene>
    <name evidence="1" type="ORF">DV20_26665</name>
</gene>
<evidence type="ECO:0008006" key="3">
    <source>
        <dbReference type="Google" id="ProtNLM"/>
    </source>
</evidence>
<reference evidence="1 2" key="1">
    <citation type="submission" date="2014-05" db="EMBL/GenBank/DDBJ databases">
        <title>Draft genome sequence of Amycolatopsis rifamycinica DSM 46095.</title>
        <authorList>
            <person name="Lal R."/>
            <person name="Saxena A."/>
            <person name="Kumari R."/>
            <person name="Mukherjee U."/>
            <person name="Singh P."/>
            <person name="Sangwan N."/>
            <person name="Mahato N.K."/>
        </authorList>
    </citation>
    <scope>NUCLEOTIDE SEQUENCE [LARGE SCALE GENOMIC DNA]</scope>
    <source>
        <strain evidence="1 2">DSM 46095</strain>
    </source>
</reference>
<keyword evidence="2" id="KW-1185">Reference proteome</keyword>
<accession>A0A066U554</accession>
<name>A0A066U554_9PSEU</name>
<dbReference type="Proteomes" id="UP000027345">
    <property type="component" value="Unassembled WGS sequence"/>
</dbReference>
<dbReference type="STRING" id="287986.DV20_26665"/>
<evidence type="ECO:0000313" key="1">
    <source>
        <dbReference type="EMBL" id="KDN19239.1"/>
    </source>
</evidence>
<dbReference type="RefSeq" id="WP_043784668.1">
    <property type="nucleotide sequence ID" value="NZ_JMQI01000055.1"/>
</dbReference>
<evidence type="ECO:0000313" key="2">
    <source>
        <dbReference type="Proteomes" id="UP000027345"/>
    </source>
</evidence>
<protein>
    <recommendedName>
        <fullName evidence="3">Adhesin domain-containing protein</fullName>
    </recommendedName>
</protein>